<reference evidence="2 3" key="1">
    <citation type="submission" date="2024-09" db="EMBL/GenBank/DDBJ databases">
        <authorList>
            <person name="Sun Q."/>
            <person name="Mori K."/>
        </authorList>
    </citation>
    <scope>NUCLEOTIDE SEQUENCE [LARGE SCALE GENOMIC DNA]</scope>
    <source>
        <strain evidence="2 3">JCM 3324</strain>
    </source>
</reference>
<feature type="signal peptide" evidence="1">
    <location>
        <begin position="1"/>
        <end position="22"/>
    </location>
</feature>
<dbReference type="RefSeq" id="WP_379484183.1">
    <property type="nucleotide sequence ID" value="NZ_JBHMCF010000034.1"/>
</dbReference>
<dbReference type="Proteomes" id="UP001589568">
    <property type="component" value="Unassembled WGS sequence"/>
</dbReference>
<evidence type="ECO:0008006" key="4">
    <source>
        <dbReference type="Google" id="ProtNLM"/>
    </source>
</evidence>
<accession>A0ABV5NTE9</accession>
<sequence>MNGAWIITLTVATGLLAPPSHATTASPSGSAEGGAAPFRLAAPFWPATAGAPGGPAFGFSAGRGFGPAFGAALGRSAGADFGAALGRSLGAMFGAASEARVARWPGERARSGALTCAVSTPSGRPLTFAPRVGLTTRRISARGYLEFTGCTSPDGSATFLRSGWVNVKATAQASCATARRVRGTARITWFGATGRPAGTSKLGIKADHLVARHPADTLLTGTVRTGWLAGRRARGGIAPPTAILGCAASGLHAYPGHGTITFD</sequence>
<name>A0ABV5NTE9_9ACTN</name>
<proteinExistence type="predicted"/>
<evidence type="ECO:0000313" key="3">
    <source>
        <dbReference type="Proteomes" id="UP001589568"/>
    </source>
</evidence>
<keyword evidence="1" id="KW-0732">Signal</keyword>
<feature type="chain" id="PRO_5045651436" description="Htaa domain-containing protein" evidence="1">
    <location>
        <begin position="23"/>
        <end position="263"/>
    </location>
</feature>
<evidence type="ECO:0000256" key="1">
    <source>
        <dbReference type="SAM" id="SignalP"/>
    </source>
</evidence>
<organism evidence="2 3">
    <name type="scientific">Nonomuraea salmonea</name>
    <dbReference type="NCBI Taxonomy" id="46181"/>
    <lineage>
        <taxon>Bacteria</taxon>
        <taxon>Bacillati</taxon>
        <taxon>Actinomycetota</taxon>
        <taxon>Actinomycetes</taxon>
        <taxon>Streptosporangiales</taxon>
        <taxon>Streptosporangiaceae</taxon>
        <taxon>Nonomuraea</taxon>
    </lineage>
</organism>
<gene>
    <name evidence="2" type="ORF">ACFFR3_29240</name>
</gene>
<comment type="caution">
    <text evidence="2">The sequence shown here is derived from an EMBL/GenBank/DDBJ whole genome shotgun (WGS) entry which is preliminary data.</text>
</comment>
<evidence type="ECO:0000313" key="2">
    <source>
        <dbReference type="EMBL" id="MFB9473599.1"/>
    </source>
</evidence>
<protein>
    <recommendedName>
        <fullName evidence="4">Htaa domain-containing protein</fullName>
    </recommendedName>
</protein>
<dbReference type="EMBL" id="JBHMCF010000034">
    <property type="protein sequence ID" value="MFB9473599.1"/>
    <property type="molecule type" value="Genomic_DNA"/>
</dbReference>
<keyword evidence="3" id="KW-1185">Reference proteome</keyword>